<dbReference type="OrthoDB" id="10248617at2759"/>
<evidence type="ECO:0000256" key="4">
    <source>
        <dbReference type="ARBA" id="ARBA00022679"/>
    </source>
</evidence>
<comment type="similarity">
    <text evidence="1">Belongs to the RNA polymerase beta chain family.</text>
</comment>
<protein>
    <recommendedName>
        <fullName evidence="2">DNA-directed RNA polymerase</fullName>
        <ecNumber evidence="2">2.7.7.6</ecNumber>
    </recommendedName>
</protein>
<feature type="non-terminal residue" evidence="8">
    <location>
        <position position="314"/>
    </location>
</feature>
<comment type="caution">
    <text evidence="8">The sequence shown here is derived from an EMBL/GenBank/DDBJ whole genome shotgun (WGS) entry which is preliminary data.</text>
</comment>
<dbReference type="GO" id="GO:0003677">
    <property type="term" value="F:DNA binding"/>
    <property type="evidence" value="ECO:0007669"/>
    <property type="project" value="InterPro"/>
</dbReference>
<proteinExistence type="inferred from homology"/>
<keyword evidence="9" id="KW-1185">Reference proteome</keyword>
<accession>A0A0R0LRV5</accession>
<feature type="domain" description="DNA-directed RNA polymerase subunit 2 hybrid-binding" evidence="7">
    <location>
        <begin position="33"/>
        <end position="297"/>
    </location>
</feature>
<dbReference type="InterPro" id="IPR037033">
    <property type="entry name" value="DNA-dir_RNAP_su2_hyb_sf"/>
</dbReference>
<dbReference type="EC" id="2.7.7.6" evidence="2"/>
<evidence type="ECO:0000256" key="6">
    <source>
        <dbReference type="ARBA" id="ARBA00023163"/>
    </source>
</evidence>
<dbReference type="InterPro" id="IPR014724">
    <property type="entry name" value="RNA_pol_RPB2_OB-fold"/>
</dbReference>
<dbReference type="VEuPathDB" id="MicrosporidiaDB:M153_102240003"/>
<evidence type="ECO:0000256" key="1">
    <source>
        <dbReference type="ARBA" id="ARBA00006835"/>
    </source>
</evidence>
<gene>
    <name evidence="8" type="ORF">M153_102240003</name>
</gene>
<dbReference type="InterPro" id="IPR007121">
    <property type="entry name" value="RNA_pol_bsu_CS"/>
</dbReference>
<keyword evidence="4" id="KW-0808">Transferase</keyword>
<dbReference type="InterPro" id="IPR015712">
    <property type="entry name" value="DNA-dir_RNA_pol_su2"/>
</dbReference>
<keyword evidence="3" id="KW-0240">DNA-directed RNA polymerase</keyword>
<dbReference type="PANTHER" id="PTHR20856">
    <property type="entry name" value="DNA-DIRECTED RNA POLYMERASE I SUBUNIT 2"/>
    <property type="match status" value="1"/>
</dbReference>
<dbReference type="Pfam" id="PF00562">
    <property type="entry name" value="RNA_pol_Rpb2_6"/>
    <property type="match status" value="1"/>
</dbReference>
<dbReference type="GO" id="GO:0032549">
    <property type="term" value="F:ribonucleoside binding"/>
    <property type="evidence" value="ECO:0007669"/>
    <property type="project" value="InterPro"/>
</dbReference>
<dbReference type="GO" id="GO:0000428">
    <property type="term" value="C:DNA-directed RNA polymerase complex"/>
    <property type="evidence" value="ECO:0007669"/>
    <property type="project" value="UniProtKB-KW"/>
</dbReference>
<dbReference type="EMBL" id="LGUB01001135">
    <property type="protein sequence ID" value="KRH92182.1"/>
    <property type="molecule type" value="Genomic_DNA"/>
</dbReference>
<dbReference type="PROSITE" id="PS01166">
    <property type="entry name" value="RNA_POL_BETA"/>
    <property type="match status" value="1"/>
</dbReference>
<dbReference type="Gene3D" id="2.40.270.10">
    <property type="entry name" value="DNA-directed RNA polymerase, subunit 2, domain 6"/>
    <property type="match status" value="1"/>
</dbReference>
<organism evidence="8 9">
    <name type="scientific">Pseudoloma neurophilia</name>
    <dbReference type="NCBI Taxonomy" id="146866"/>
    <lineage>
        <taxon>Eukaryota</taxon>
        <taxon>Fungi</taxon>
        <taxon>Fungi incertae sedis</taxon>
        <taxon>Microsporidia</taxon>
        <taxon>Pseudoloma</taxon>
    </lineage>
</organism>
<dbReference type="Gene3D" id="2.40.50.150">
    <property type="match status" value="1"/>
</dbReference>
<keyword evidence="6" id="KW-0804">Transcription</keyword>
<dbReference type="InterPro" id="IPR007120">
    <property type="entry name" value="DNA-dir_RNAP_su2_dom"/>
</dbReference>
<evidence type="ECO:0000313" key="9">
    <source>
        <dbReference type="Proteomes" id="UP000051530"/>
    </source>
</evidence>
<sequence length="314" mass="35856">ITTNITSDISTNITANKIISYDDLHYDLLFSYVASTIPFLEYNQSPRNMYQCQMVKQAMSYNTISNITGLDRIDKSYTLNHLHKPLISTSKSALIGINIFISILCYTSYDMDDAMVLNKQSVERGLFDGGIYKTRVIDIVNETKPSNSDRKKSDSKSYMTNSRSNDIILPDIGVTLKKGDPFYTIYNNVTYYNDYEQSVVHCIRRTPKYIIITLRIRRLPVLGDKFCSRHGQKGVMSYKMKQTDLPFNNNGMVPDLIINPHAFPSRMTIGMIMEIFSSHLALYTGKTLAVPPFHFSSYDDSFSCDDYDSSFCDD</sequence>
<evidence type="ECO:0000256" key="3">
    <source>
        <dbReference type="ARBA" id="ARBA00022478"/>
    </source>
</evidence>
<feature type="non-terminal residue" evidence="8">
    <location>
        <position position="1"/>
    </location>
</feature>
<dbReference type="GO" id="GO:0003899">
    <property type="term" value="F:DNA-directed RNA polymerase activity"/>
    <property type="evidence" value="ECO:0007669"/>
    <property type="project" value="UniProtKB-EC"/>
</dbReference>
<name>A0A0R0LRV5_9MICR</name>
<dbReference type="GO" id="GO:0006351">
    <property type="term" value="P:DNA-templated transcription"/>
    <property type="evidence" value="ECO:0007669"/>
    <property type="project" value="InterPro"/>
</dbReference>
<evidence type="ECO:0000256" key="2">
    <source>
        <dbReference type="ARBA" id="ARBA00012418"/>
    </source>
</evidence>
<evidence type="ECO:0000256" key="5">
    <source>
        <dbReference type="ARBA" id="ARBA00022695"/>
    </source>
</evidence>
<dbReference type="AlphaFoldDB" id="A0A0R0LRV5"/>
<dbReference type="SUPFAM" id="SSF64484">
    <property type="entry name" value="beta and beta-prime subunits of DNA dependent RNA-polymerase"/>
    <property type="match status" value="1"/>
</dbReference>
<evidence type="ECO:0000313" key="8">
    <source>
        <dbReference type="EMBL" id="KRH92182.1"/>
    </source>
</evidence>
<evidence type="ECO:0000259" key="7">
    <source>
        <dbReference type="Pfam" id="PF00562"/>
    </source>
</evidence>
<reference evidence="8 9" key="1">
    <citation type="submission" date="2015-07" db="EMBL/GenBank/DDBJ databases">
        <title>The genome of Pseudoloma neurophilia, a relevant intracellular parasite of the zebrafish.</title>
        <authorList>
            <person name="Ndikumana S."/>
            <person name="Pelin A."/>
            <person name="Sanders J."/>
            <person name="Corradi N."/>
        </authorList>
    </citation>
    <scope>NUCLEOTIDE SEQUENCE [LARGE SCALE GENOMIC DNA]</scope>
    <source>
        <strain evidence="8 9">MK1</strain>
    </source>
</reference>
<dbReference type="Proteomes" id="UP000051530">
    <property type="component" value="Unassembled WGS sequence"/>
</dbReference>
<keyword evidence="5" id="KW-0548">Nucleotidyltransferase</keyword>